<dbReference type="Pfam" id="PF15644">
    <property type="entry name" value="Gln_amidase"/>
    <property type="match status" value="1"/>
</dbReference>
<feature type="compositionally biased region" description="Basic and acidic residues" evidence="1">
    <location>
        <begin position="667"/>
        <end position="694"/>
    </location>
</feature>
<dbReference type="GeneID" id="93504534"/>
<feature type="compositionally biased region" description="Low complexity" evidence="1">
    <location>
        <begin position="409"/>
        <end position="446"/>
    </location>
</feature>
<evidence type="ECO:0000313" key="4">
    <source>
        <dbReference type="EMBL" id="MFI1461534.1"/>
    </source>
</evidence>
<sequence>MGIEIPDELQWVAKWVVGAGDWPEADETAIRRIADAWNGMATALEESSGDANLTMQAALTALHSGESHTALSAHWDLVGGKDDAALPKLIEHCRWLADQADDGALDIEHTKLAIITAMVLLAAELVVAGLTAWTGVGAVAGAAARVATQAGIRIAIQMLIKRLATVVGKGVLFGVLEGGAGELIPHLIQFASGERTGLNDEDWAGLRGSAIAGAVGGAVGGGLGSGGLAAPLTNQVGSTVGKTVTELGVESAAGVAGNVAGTVAVGGELTLETFTSGAAGGAAERGASAAGEAAGTHFGQGAPSVPETGSPADTDPSSPASTPSESGTPAQPDNGAPGEQTATQPAATGADPDTGSTPSSESPNSAPQNDSASTTSASPASTPESTPTPTDSGSAPESAGPAPTPDSQAAPGDTSTPSSPDSPASTTDSTSPGSSPNSSPDTPDTAGDVPGTAPDRPDTPTSDSPPPGSSPDLSPDPPSTTPNTSDTPQTVLPDGTVPGSSLNLPPDLPSPTPATSDAPSAPTTGDTSTPHTSGTPTSTDNPAGTSAAATTTTTGTPATSTPPSAVPLSGTPTSQATEGSHRPNTAAPTAEAGPAGAPRTTTDPARGIPPGRAPEAPSAGPPRPARGDLERSGQPADRPAHRLERPREAAGLNPFRRSRPTPAPDAGRSRPYGESDSPRPGHRSWDHPPPHRPPDAGTPARSAEPAEPVAPRPTDDSLTPGTHNETAPLESHPPDRRALTSHELADRANRTNMLRAMLNYAQENNLTFEEVQREVRAGDLLIDPNWEIFPRLQIQEVDALPPPDNFDEAYLNAVLEHHYSHNRRVSPYDSMADPTFEPGCPDNELPAHITRDMPADALADAVDPVADNLFLNQEGDDAVVWRDRSAGDAFLRQENALFRMESRGPAEIGGLGGFHCRRPGDPNLGAHTGQATNGGGCVSFSNSPEHVLQREDSLSVDMHGVEQLPNGLYRQTRYMYEAYHPFGVDVESSHRDTGNPSGHREAEVLAPGGLSSDVIYRVWTREIVFDPDNWNQIVSARVLPPIYNPNFRYSDHPNFTSPENSSAPPTDPAPAPPQPATTPGPDPGRAPENEPPSNPYRAPDSNNEQPRRRFATDPLPGDPIWDPADIANLLGRDSAESNPALPPQSRATPEPAQRDSAGRTDTDPRAHGFPQGQPAPALHQAPATNTGIPEFPAARTDNATNSGPARAPESVPPAVPHAPENGSAQPPAPRGDTRTHPDHHAPPNAPAPRSTEASPGLRTPTPGTPAVQPGNGGVASPHGNAPVAAPHRTPEGIASHPGHRAPETNSPARADRPQTPGPARPQDGRSPVGDGRRTDTPAAPAPRPQNPPNPTRVFREDCRQLPPVQGRVTPVAPAARPRSGPAYSVRHVDIAGNPPWRITVATIAVHVSAPPDVPRADAHRVMESVQTTVDSTFNRGYELPGGERILLDIVYTNDPAAANVRVSVDPRQNGPNVWNPHHADPGTLAGFVRDQLGIGPSRPGDPGLNTADLRVIGNDIATANTRAPFADPSQGRVFADGYLRPVERPEYQAAVEDALRTGDHFQMFADPRTNPYFSRINDGGTSVPGRNNNCVESCMALLSSFFGRPLVAAPCWRAEQPDAHGRVTAGEADSLRRAAAWLGQDLRSGFDLGSTINEQFRGLHDQVARMGPGAAAFVVNQWHARDPATREFQYSPDGRPVTDGNHAIAIVYPLGADGPVWVDPQGNRLAEGPPQDLIADSAGLWFNVIPSPIGAPYAGTVPNRSAGGSPPGPGPARPGVLPGDPRPPISAEGGRSSDPPPPGQDPGPASERQQALEHVLADLERDGVEVRSDEEANAYLDFCARMQGIEPDQVHAVSLGEDLIMVRREHASNVRVLREEWIHTRQAAAGQVSTGADGGSVLDNEIRAREIILENRSTWCITAEEVAEIEEEIRIMRERGRY</sequence>
<evidence type="ECO:0000313" key="5">
    <source>
        <dbReference type="Proteomes" id="UP001611263"/>
    </source>
</evidence>
<dbReference type="EMBL" id="JBIRUQ010000002">
    <property type="protein sequence ID" value="MFI1461534.1"/>
    <property type="molecule type" value="Genomic_DNA"/>
</dbReference>
<feature type="compositionally biased region" description="Low complexity" evidence="1">
    <location>
        <begin position="308"/>
        <end position="329"/>
    </location>
</feature>
<feature type="domain" description="Tox-PL" evidence="2">
    <location>
        <begin position="1588"/>
        <end position="1721"/>
    </location>
</feature>
<feature type="domain" description="Outer membrane channel protein CpnT-like N-terminal" evidence="3">
    <location>
        <begin position="5"/>
        <end position="147"/>
    </location>
</feature>
<feature type="compositionally biased region" description="Pro residues" evidence="1">
    <location>
        <begin position="1339"/>
        <end position="1350"/>
    </location>
</feature>
<organism evidence="4 5">
    <name type="scientific">Nocardia carnea</name>
    <dbReference type="NCBI Taxonomy" id="37328"/>
    <lineage>
        <taxon>Bacteria</taxon>
        <taxon>Bacillati</taxon>
        <taxon>Actinomycetota</taxon>
        <taxon>Actinomycetes</taxon>
        <taxon>Mycobacteriales</taxon>
        <taxon>Nocardiaceae</taxon>
        <taxon>Nocardia</taxon>
    </lineage>
</organism>
<feature type="compositionally biased region" description="Basic and acidic residues" evidence="1">
    <location>
        <begin position="1152"/>
        <end position="1166"/>
    </location>
</feature>
<feature type="compositionally biased region" description="Polar residues" evidence="1">
    <location>
        <begin position="716"/>
        <end position="725"/>
    </location>
</feature>
<dbReference type="RefSeq" id="WP_033245024.1">
    <property type="nucleotide sequence ID" value="NZ_JBIRUQ010000002.1"/>
</dbReference>
<dbReference type="InterPro" id="IPR028908">
    <property type="entry name" value="Tox-PL_dom"/>
</dbReference>
<feature type="compositionally biased region" description="Low complexity" evidence="1">
    <location>
        <begin position="371"/>
        <end position="390"/>
    </location>
</feature>
<evidence type="ECO:0000256" key="1">
    <source>
        <dbReference type="SAM" id="MobiDB-lite"/>
    </source>
</evidence>
<feature type="compositionally biased region" description="Low complexity" evidence="1">
    <location>
        <begin position="513"/>
        <end position="563"/>
    </location>
</feature>
<evidence type="ECO:0000259" key="3">
    <source>
        <dbReference type="Pfam" id="PF25547"/>
    </source>
</evidence>
<feature type="compositionally biased region" description="Pro residues" evidence="1">
    <location>
        <begin position="1065"/>
        <end position="1094"/>
    </location>
</feature>
<feature type="compositionally biased region" description="Polar residues" evidence="1">
    <location>
        <begin position="354"/>
        <end position="370"/>
    </location>
</feature>
<protein>
    <submittedName>
        <fullName evidence="4">Toxin glutamine deamidase domain-containing protein</fullName>
    </submittedName>
</protein>
<dbReference type="Gene3D" id="3.90.210.10">
    <property type="entry name" value="Heat-Labile Enterotoxin, subunit A"/>
    <property type="match status" value="1"/>
</dbReference>
<comment type="caution">
    <text evidence="4">The sequence shown here is derived from an EMBL/GenBank/DDBJ whole genome shotgun (WGS) entry which is preliminary data.</text>
</comment>
<reference evidence="4 5" key="1">
    <citation type="submission" date="2024-10" db="EMBL/GenBank/DDBJ databases">
        <title>The Natural Products Discovery Center: Release of the First 8490 Sequenced Strains for Exploring Actinobacteria Biosynthetic Diversity.</title>
        <authorList>
            <person name="Kalkreuter E."/>
            <person name="Kautsar S.A."/>
            <person name="Yang D."/>
            <person name="Bader C.D."/>
            <person name="Teijaro C.N."/>
            <person name="Fluegel L."/>
            <person name="Davis C.M."/>
            <person name="Simpson J.R."/>
            <person name="Lauterbach L."/>
            <person name="Steele A.D."/>
            <person name="Gui C."/>
            <person name="Meng S."/>
            <person name="Li G."/>
            <person name="Viehrig K."/>
            <person name="Ye F."/>
            <person name="Su P."/>
            <person name="Kiefer A.F."/>
            <person name="Nichols A."/>
            <person name="Cepeda A.J."/>
            <person name="Yan W."/>
            <person name="Fan B."/>
            <person name="Jiang Y."/>
            <person name="Adhikari A."/>
            <person name="Zheng C.-J."/>
            <person name="Schuster L."/>
            <person name="Cowan T.M."/>
            <person name="Smanski M.J."/>
            <person name="Chevrette M.G."/>
            <person name="De Carvalho L.P.S."/>
            <person name="Shen B."/>
        </authorList>
    </citation>
    <scope>NUCLEOTIDE SEQUENCE [LARGE SCALE GENOMIC DNA]</scope>
    <source>
        <strain evidence="4 5">NPDC020568</strain>
    </source>
</reference>
<feature type="compositionally biased region" description="Low complexity" evidence="1">
    <location>
        <begin position="583"/>
        <end position="618"/>
    </location>
</feature>
<dbReference type="SUPFAM" id="SSF56399">
    <property type="entry name" value="ADP-ribosylation"/>
    <property type="match status" value="1"/>
</dbReference>
<feature type="compositionally biased region" description="Low complexity" evidence="1">
    <location>
        <begin position="285"/>
        <end position="295"/>
    </location>
</feature>
<feature type="region of interest" description="Disordered" evidence="1">
    <location>
        <begin position="1050"/>
        <end position="1355"/>
    </location>
</feature>
<dbReference type="Proteomes" id="UP001611263">
    <property type="component" value="Unassembled WGS sequence"/>
</dbReference>
<proteinExistence type="predicted"/>
<feature type="compositionally biased region" description="Basic and acidic residues" evidence="1">
    <location>
        <begin position="1231"/>
        <end position="1241"/>
    </location>
</feature>
<evidence type="ECO:0000259" key="2">
    <source>
        <dbReference type="Pfam" id="PF15644"/>
    </source>
</evidence>
<name>A0ABW7TKH6_9NOCA</name>
<dbReference type="InterPro" id="IPR057746">
    <property type="entry name" value="CpnT-like_N"/>
</dbReference>
<feature type="region of interest" description="Disordered" evidence="1">
    <location>
        <begin position="285"/>
        <end position="737"/>
    </location>
</feature>
<feature type="region of interest" description="Disordered" evidence="1">
    <location>
        <begin position="1756"/>
        <end position="1810"/>
    </location>
</feature>
<dbReference type="Pfam" id="PF25547">
    <property type="entry name" value="WXG100_2"/>
    <property type="match status" value="1"/>
</dbReference>
<accession>A0ABW7TKH6</accession>
<gene>
    <name evidence="4" type="ORF">ACH4WX_12520</name>
</gene>
<feature type="compositionally biased region" description="Pro residues" evidence="1">
    <location>
        <begin position="463"/>
        <end position="480"/>
    </location>
</feature>
<feature type="compositionally biased region" description="Basic and acidic residues" evidence="1">
    <location>
        <begin position="638"/>
        <end position="648"/>
    </location>
</feature>
<feature type="compositionally biased region" description="Polar residues" evidence="1">
    <location>
        <begin position="1053"/>
        <end position="1062"/>
    </location>
</feature>
<keyword evidence="5" id="KW-1185">Reference proteome</keyword>